<feature type="domain" description="PCIF1 WW" evidence="2">
    <location>
        <begin position="1137"/>
        <end position="1291"/>
    </location>
</feature>
<proteinExistence type="predicted"/>
<evidence type="ECO:0000256" key="1">
    <source>
        <dbReference type="SAM" id="MobiDB-lite"/>
    </source>
</evidence>
<evidence type="ECO:0000313" key="3">
    <source>
        <dbReference type="EMBL" id="OTN68013.1"/>
    </source>
</evidence>
<organism evidence="3 4">
    <name type="scientific">Plasmodium knowlesi</name>
    <dbReference type="NCBI Taxonomy" id="5850"/>
    <lineage>
        <taxon>Eukaryota</taxon>
        <taxon>Sar</taxon>
        <taxon>Alveolata</taxon>
        <taxon>Apicomplexa</taxon>
        <taxon>Aconoidasida</taxon>
        <taxon>Haemosporida</taxon>
        <taxon>Plasmodiidae</taxon>
        <taxon>Plasmodium</taxon>
        <taxon>Plasmodium (Plasmodium)</taxon>
    </lineage>
</organism>
<dbReference type="PANTHER" id="PTHR21727">
    <property type="entry name" value="PHOSPHORYLATED CTD INTERACTING FACTOR 1"/>
    <property type="match status" value="1"/>
</dbReference>
<dbReference type="GO" id="GO:0099122">
    <property type="term" value="F:RNA polymerase II C-terminal domain binding"/>
    <property type="evidence" value="ECO:0007669"/>
    <property type="project" value="InterPro"/>
</dbReference>
<dbReference type="Pfam" id="PF12237">
    <property type="entry name" value="PCIF1_WW"/>
    <property type="match status" value="1"/>
</dbReference>
<dbReference type="PANTHER" id="PTHR21727:SF0">
    <property type="entry name" value="MRNA (2'-O-METHYLADENOSINE-N(6)-)-METHYLTRANSFERASE"/>
    <property type="match status" value="1"/>
</dbReference>
<feature type="region of interest" description="Disordered" evidence="1">
    <location>
        <begin position="706"/>
        <end position="736"/>
    </location>
</feature>
<dbReference type="VEuPathDB" id="PlasmoDB:PKNOH_S040369203"/>
<dbReference type="GO" id="GO:0016422">
    <property type="term" value="F:mRNA (2'-O-methyladenosine-N6-)-methyltransferase activity"/>
    <property type="evidence" value="ECO:0007669"/>
    <property type="project" value="InterPro"/>
</dbReference>
<reference evidence="3 4" key="1">
    <citation type="submission" date="2017-05" db="EMBL/GenBank/DDBJ databases">
        <title>PacBio assembly of a Plasmodium knowlesi genome sequence with Hi-C correction and manual annotation of the SICAvar gene family.</title>
        <authorList>
            <person name="Lapp S.A."/>
            <person name="Geraldo J.A."/>
            <person name="Chien J.-T."/>
            <person name="Ay F."/>
            <person name="Pakala S.B."/>
            <person name="Batugedara G."/>
            <person name="Humphrey J.C."/>
            <person name="Debarry J.D."/>
            <person name="Le Roch K.G."/>
            <person name="Galinski M.R."/>
            <person name="Kissinger J.C."/>
        </authorList>
    </citation>
    <scope>NUCLEOTIDE SEQUENCE [LARGE SCALE GENOMIC DNA]</scope>
    <source>
        <strain evidence="4">Malayan Strain Pk1 (A+)</strain>
    </source>
</reference>
<evidence type="ECO:0000259" key="2">
    <source>
        <dbReference type="Pfam" id="PF12237"/>
    </source>
</evidence>
<feature type="compositionally biased region" description="Polar residues" evidence="1">
    <location>
        <begin position="721"/>
        <end position="731"/>
    </location>
</feature>
<sequence length="1365" mass="161815">MTEQPAIPSPSRRLDLQKELTFQRETIKLRKAFLNVYTFELFYRKNLKLKNNCLKIIKREDAKMRSNFQDRETSPREMSLQKRLNCINHEFTKTHHVKGYYHVDALELNRHVCFLEKETMNRFLFSLRIDGSNYSFDDEDTYLYWLFVRFVRCIQFCRRHFGKRKHNTIIRMSKKREISPLFCDARYVKKFCAFIAPFLKRNRGNPHFTFLKEHLHSLGFTHMTKSNGRDKNSSCPRFLRYSIHVGTLPSDHKKGISRRRKNSPTNYMVLPICMGYPTYNLSIHRKRIGTFPLSVHGEYLKCRQEKIKVNGTKISYTIRRFVSGQLYENLLNSIFNSLVSKNGFFKWNSFCEDIGRIFHSCEEKDKNEEAFFSRKKFHVEGSSFEMREPKQSDISDCLKVFFRPVHKYHRMDARDELIFLQNYIRNLLQEDVRKLLHMTVVNIALLCEHLPLGYLFPLFLFYFLFLNIPVGSSKTGRADFSLHFQSTNPKQRNCEGPNHNDQCADRCSNPSRVEANGVKDTERCFTTCLLCLYHTLRRNKKMTPLEKKKRLVFIVLDTLRKYYVDPIDQEESILSLHFRSVVNSACILREGQMHLISFKEGKGDEGNIHHCPVVCRACGRYNNGKCIKLREGKRTNSVKTGKRSRCHDVQGIFRLCFQQLNRKDSILNHLGELINPKGKEGGENKKKIAWNCNTYSPPCELYSIPSRSERNGQSDRCFSRGITSKKNNPSSRFRKKRDENSIVKKIHQLGAFHQLEDKQRVFLHQDNFLHEYLHTEGKTFLENLKRFLRPLLSALYRESIVHVNMYFYLCMVQSFLTLRRREISPRCMNRKGRVALVTQTRTVARTTSVNRHFPRIYQRGWFCKPVEDYLTCKFHRALHLLCTHSGSISIAKRGLRGITSYLQNSVKNLNVWLLLLVYRLANAMDVHTFVGGTSPGVMSNMNRGINLSLHRRSNIHSQRIRISESDKMNTKQKHRRNIRPYIQRLLKSGSIQNYHLYEDWEGDCFYIQRKKNLVIFNLRSKEGERNLVDSPNVYYRFHGKNYFVHEKDYKTRRAYKINYVNVCLLFYRYCFFFYKRNPLVFSFLRNRVFCVCNRCFGRYLVLCRDSNCDTPPMEDKTHDCFYKQIGMLIKNRKNIFVRYFHFLVLFLIMRYHTLVGNVRHSGLQSCVPKRVMTLLRRKLKIRHECFSSPLNAVLPSYCSFFPDIDTFFGSSGNFFEFPLRSGAYEVNPPFDVYLINQLIVYILHHLKKEENELTFFLVIPMLQDKNYFFELLFGSPYLSAHFLLPRNSYTFSTRLLESREEEYISTCDCFVFILQNEKAKIQKGVINKKVVLKIKKTWENLRISSTDGWIHYEESDSSWEFTRCV</sequence>
<dbReference type="InterPro" id="IPR022035">
    <property type="entry name" value="PCIF1_WW"/>
</dbReference>
<dbReference type="VEuPathDB" id="PlasmoDB:PKNH_1316200"/>
<evidence type="ECO:0000313" key="4">
    <source>
        <dbReference type="Proteomes" id="UP000195012"/>
    </source>
</evidence>
<dbReference type="InterPro" id="IPR039881">
    <property type="entry name" value="PCIF1-like"/>
</dbReference>
<gene>
    <name evidence="3" type="ORF">PKNOH_S040369203</name>
</gene>
<comment type="caution">
    <text evidence="3">The sequence shown here is derived from an EMBL/GenBank/DDBJ whole genome shotgun (WGS) entry which is preliminary data.</text>
</comment>
<dbReference type="OrthoDB" id="193787at2759"/>
<name>A0A1Y3DTB1_PLAKN</name>
<protein>
    <recommendedName>
        <fullName evidence="2">PCIF1 WW domain-containing protein</fullName>
    </recommendedName>
</protein>
<dbReference type="EMBL" id="NETL01000018">
    <property type="protein sequence ID" value="OTN68013.1"/>
    <property type="molecule type" value="Genomic_DNA"/>
</dbReference>
<dbReference type="eggNOG" id="ENOG502QVT7">
    <property type="taxonomic scope" value="Eukaryota"/>
</dbReference>
<dbReference type="VEuPathDB" id="PlasmoDB:PKA1H_130021000"/>
<accession>A0A1Y3DTB1</accession>
<dbReference type="Proteomes" id="UP000195012">
    <property type="component" value="Unassembled WGS sequence"/>
</dbReference>